<evidence type="ECO:0000259" key="2">
    <source>
        <dbReference type="SMART" id="SM01264"/>
    </source>
</evidence>
<dbReference type="PANTHER" id="PTHR43016">
    <property type="entry name" value="PRESEQUENCE PROTEASE"/>
    <property type="match status" value="1"/>
</dbReference>
<reference evidence="3 4" key="1">
    <citation type="submission" date="2023-01" db="EMBL/GenBank/DDBJ databases">
        <authorList>
            <person name="Lee S.H."/>
            <person name="Jung H.S."/>
            <person name="Yun J.U."/>
        </authorList>
    </citation>
    <scope>NUCLEOTIDE SEQUENCE [LARGE SCALE GENOMIC DNA]</scope>
    <source>
        <strain evidence="3 4">CBA3646</strain>
    </source>
</reference>
<dbReference type="Pfam" id="PF05193">
    <property type="entry name" value="Peptidase_M16_C"/>
    <property type="match status" value="1"/>
</dbReference>
<dbReference type="RefSeq" id="WP_271191777.1">
    <property type="nucleotide sequence ID" value="NZ_CP115667.1"/>
</dbReference>
<accession>A0ABY7QW16</accession>
<feature type="domain" description="Peptidase M16C associated" evidence="2">
    <location>
        <begin position="448"/>
        <end position="699"/>
    </location>
</feature>
<dbReference type="InterPro" id="IPR007863">
    <property type="entry name" value="Peptidase_M16_C"/>
</dbReference>
<feature type="coiled-coil region" evidence="1">
    <location>
        <begin position="445"/>
        <end position="472"/>
    </location>
</feature>
<sequence length="955" mass="106134">MYKLIDTKQLDEVASQVSYFIHDKTGAEVLVLKNDDDNKAFGIGFKTVPTDSTGVAHIVEHCVLSGSRKYRTKEPFMDLIKSSQQTFLNAMTFPDKTIYPVSSRNLKDFYNLMDVYLDAVFYPRIYDEPSIFKQEGWHYEYTDGLTINGVVYNEMKGVYSDPQSLIADALTFSLHPNSSYGIDSGGDPKVIADLSYEAFLDFHRRHYHPSNAMIYLYGDLDVDAAMTFIEENYLNHFDTSADPVEILQNEALKATATMDGVYPATDEEALQHNDLMGMGFCVGKSLSAKDLFMRNFLAELLINADAAPIKTAILEQGFAEDVWAETSSSLPLDLSIVVKNTKGKTKDDLEAFVTAELKKLVTDGIDRDLLHATFNKFEFAYREGGGPQKAIIYYIRALNTWNYGESPLEGLQTFAVIDELRDRMDKGYFETYINDKLLNNPYRALVHLTANAEEAARQKAAFQAKMRALEDAMSPEAIAKIKADQQALEHYQTEPDSPEDVATIPTLELEDIQQEITSIPYTVTDTDYGTFQFTEQPTSGITYLNLSFAAKHIPEASIQTMNLLGYLLGKVSTTATNYLALDSKIYKSMGGFGAGIATYYDYARKDGTFDRRFEVSLKALSHQVPEALETTFEVINDTIFSEKTKIKELLILQKSYFEDSLLGSGHQIAASLVKSYYSPMNAYTQAAGGLGYYDYIVNLLDDFESKFTALQAGLEHLKTVLFRGVDVHVSYTADTPKDASTIASYLNALAQDHYEIAPIDFTPEAKNIAIAVPAEVNYVSKGYTLDDLQGYTGSMSVLSNLLSNTYLHTQIRAKGGAYGAGVNFSMQNDVLTYSYRDPHLTQTLEVYDGMGAYVAGLKLDDAALKNFIIASVSAFDPLLDPAGKGSANKTRFLSHLTEEAIAAYKTEALATTLDTLHRMAPAIDHAMAHNYIAAIGSKAMLESSGLFNRIVEIRR</sequence>
<protein>
    <submittedName>
        <fullName evidence="3">Insulinase family protein</fullName>
    </submittedName>
</protein>
<keyword evidence="4" id="KW-1185">Reference proteome</keyword>
<organism evidence="3 4">
    <name type="scientific">Peptoniphilus equinus</name>
    <dbReference type="NCBI Taxonomy" id="3016343"/>
    <lineage>
        <taxon>Bacteria</taxon>
        <taxon>Bacillati</taxon>
        <taxon>Bacillota</taxon>
        <taxon>Tissierellia</taxon>
        <taxon>Tissierellales</taxon>
        <taxon>Peptoniphilaceae</taxon>
        <taxon>Peptoniphilus</taxon>
    </lineage>
</organism>
<evidence type="ECO:0000313" key="3">
    <source>
        <dbReference type="EMBL" id="WBW50245.1"/>
    </source>
</evidence>
<dbReference type="Pfam" id="PF08367">
    <property type="entry name" value="M16C_assoc"/>
    <property type="match status" value="1"/>
</dbReference>
<dbReference type="InterPro" id="IPR011249">
    <property type="entry name" value="Metalloenz_LuxS/M16"/>
</dbReference>
<dbReference type="Proteomes" id="UP001210339">
    <property type="component" value="Chromosome"/>
</dbReference>
<dbReference type="SMART" id="SM01264">
    <property type="entry name" value="M16C_associated"/>
    <property type="match status" value="1"/>
</dbReference>
<evidence type="ECO:0000256" key="1">
    <source>
        <dbReference type="SAM" id="Coils"/>
    </source>
</evidence>
<dbReference type="Pfam" id="PF22516">
    <property type="entry name" value="PreP_C"/>
    <property type="match status" value="1"/>
</dbReference>
<evidence type="ECO:0000313" key="4">
    <source>
        <dbReference type="Proteomes" id="UP001210339"/>
    </source>
</evidence>
<proteinExistence type="predicted"/>
<dbReference type="Pfam" id="PF00675">
    <property type="entry name" value="Peptidase_M16"/>
    <property type="match status" value="1"/>
</dbReference>
<dbReference type="Gene3D" id="3.30.830.10">
    <property type="entry name" value="Metalloenzyme, LuxS/M16 peptidase-like"/>
    <property type="match status" value="4"/>
</dbReference>
<gene>
    <name evidence="3" type="ORF">O6R05_01500</name>
</gene>
<dbReference type="PANTHER" id="PTHR43016:SF13">
    <property type="entry name" value="PRESEQUENCE PROTEASE, MITOCHONDRIAL"/>
    <property type="match status" value="1"/>
</dbReference>
<dbReference type="InterPro" id="IPR011765">
    <property type="entry name" value="Pept_M16_N"/>
</dbReference>
<dbReference type="InterPro" id="IPR055130">
    <property type="entry name" value="PreP_C"/>
</dbReference>
<name>A0ABY7QW16_9FIRM</name>
<dbReference type="InterPro" id="IPR013578">
    <property type="entry name" value="Peptidase_M16C_assoc"/>
</dbReference>
<dbReference type="EMBL" id="CP115667">
    <property type="protein sequence ID" value="WBW50245.1"/>
    <property type="molecule type" value="Genomic_DNA"/>
</dbReference>
<dbReference type="SUPFAM" id="SSF63411">
    <property type="entry name" value="LuxS/MPP-like metallohydrolase"/>
    <property type="match status" value="4"/>
</dbReference>
<keyword evidence="1" id="KW-0175">Coiled coil</keyword>